<proteinExistence type="inferred from homology"/>
<dbReference type="GO" id="GO:0016020">
    <property type="term" value="C:membrane"/>
    <property type="evidence" value="ECO:0007669"/>
    <property type="project" value="UniProtKB-SubCell"/>
</dbReference>
<evidence type="ECO:0000256" key="6">
    <source>
        <dbReference type="ARBA" id="ARBA00023180"/>
    </source>
</evidence>
<dbReference type="AlphaFoldDB" id="A0A194QMJ3"/>
<evidence type="ECO:0000256" key="2">
    <source>
        <dbReference type="ARBA" id="ARBA00006058"/>
    </source>
</evidence>
<feature type="transmembrane region" description="Helical" evidence="8">
    <location>
        <begin position="679"/>
        <end position="706"/>
    </location>
</feature>
<keyword evidence="4 8" id="KW-1133">Transmembrane helix</keyword>
<comment type="similarity">
    <text evidence="2">Belongs to the prominin family.</text>
</comment>
<feature type="transmembrane region" description="Helical" evidence="8">
    <location>
        <begin position="409"/>
        <end position="430"/>
    </location>
</feature>
<dbReference type="EMBL" id="KQ461195">
    <property type="protein sequence ID" value="KPJ06752.1"/>
    <property type="molecule type" value="Genomic_DNA"/>
</dbReference>
<reference evidence="10 11" key="1">
    <citation type="journal article" date="2015" name="Nat. Commun.">
        <title>Outbred genome sequencing and CRISPR/Cas9 gene editing in butterflies.</title>
        <authorList>
            <person name="Li X."/>
            <person name="Fan D."/>
            <person name="Zhang W."/>
            <person name="Liu G."/>
            <person name="Zhang L."/>
            <person name="Zhao L."/>
            <person name="Fang X."/>
            <person name="Chen L."/>
            <person name="Dong Y."/>
            <person name="Chen Y."/>
            <person name="Ding Y."/>
            <person name="Zhao R."/>
            <person name="Feng M."/>
            <person name="Zhu Y."/>
            <person name="Feng Y."/>
            <person name="Jiang X."/>
            <person name="Zhu D."/>
            <person name="Xiang H."/>
            <person name="Feng X."/>
            <person name="Li S."/>
            <person name="Wang J."/>
            <person name="Zhang G."/>
            <person name="Kronforst M.R."/>
            <person name="Wang W."/>
        </authorList>
    </citation>
    <scope>NUCLEOTIDE SEQUENCE [LARGE SCALE GENOMIC DNA]</scope>
    <source>
        <strain evidence="10">Ya'a_city_454_Pm</strain>
        <tissue evidence="10">Whole body</tissue>
    </source>
</reference>
<gene>
    <name evidence="10" type="ORF">RR48_11799</name>
</gene>
<dbReference type="PANTHER" id="PTHR22730">
    <property type="entry name" value="PROMININ PROM PROTEIN"/>
    <property type="match status" value="1"/>
</dbReference>
<dbReference type="Proteomes" id="UP000053240">
    <property type="component" value="Unassembled WGS sequence"/>
</dbReference>
<dbReference type="InterPro" id="IPR008795">
    <property type="entry name" value="Prominin"/>
</dbReference>
<feature type="transmembrane region" description="Helical" evidence="8">
    <location>
        <begin position="1033"/>
        <end position="1057"/>
    </location>
</feature>
<feature type="transmembrane region" description="Helical" evidence="8">
    <location>
        <begin position="718"/>
        <end position="743"/>
    </location>
</feature>
<evidence type="ECO:0000313" key="10">
    <source>
        <dbReference type="EMBL" id="KPJ06752.1"/>
    </source>
</evidence>
<dbReference type="PANTHER" id="PTHR22730:SF1">
    <property type="entry name" value="PROMININ-LIKE PROTEIN"/>
    <property type="match status" value="1"/>
</dbReference>
<evidence type="ECO:0000313" key="11">
    <source>
        <dbReference type="Proteomes" id="UP000053240"/>
    </source>
</evidence>
<evidence type="ECO:0000256" key="9">
    <source>
        <dbReference type="SAM" id="SignalP"/>
    </source>
</evidence>
<sequence length="1111" mass="124836">MTAIFLTLIIIITTGAKQICLEAKSDAVSEVKFDKSYSEDVFQQMQTTSEITPAPSTGNKVNDVTSTVLSKSLEAQEENFLAISPITTSGKNSIEEKNNDSEGNAELLKTSELTAIKQNKTTNSMHSTNLRKTINLPPPLNVMWENCLESAYREHNKINFKPQRQLEVAKNLQVLNNRIGGNVWDKRDVDGTKSVAIKAWLDKYNNLKNANKDKTGQSNETTDVNEVSILAKTTKPVTFEVFSITKKLLNEQENLINSTLSSAVTENNIRASNSIEWFEEMDQSKIKFNSLPQMQNYLVPKFKLEQGYHPFTFVAGFFSIIYPFDFPIGLAKDIIWGQVTFPLSFIQSIKVESTFLAFVVLFACIALIIPTYLIILGIIYLLSKSSCNDEAESGALFPEQEGSSCVDKFLVFMTFFTVIICCTLICGMVLSNEQSHVAAMSSRNVVNCACADIATWLSVAARELHYSLVPPIDLVLYAYQEDLKNVDTFLGEPIQQAIASESGIDLVLDSLADIIAESEDLSSKVSALRNISIKAGTLAAVAADRLDDLARQIDGLKKQCSAKDAPLCDTINTHSMELKLKFNSILKEQQLLELRALGVDNLTLAIATAKQELRSLPSLILTQTKEVRDSILRDIEIRRDKVHSSARILTDIVRYLTADLHSFSRQLDASFERIQIYEFWRWIFMLVCTVVCALVMMLMLVAMLCGCGKAKIHAKRTLQLSAVWICFASLLLWSVISAVFLIAGHAEVFLCQTLWDSAQYKTLSKLLDRPSPLLENNEGFFDAMFRDLDNVTIEVSVRDVLRDCERNRPAYVVFQLDRILDVNKETSYFEWEELQADLGRLSTAVDVSFLKSISAPFNRILNEILVKSNVNLPLYRMEYNNPVVGKDLPALEDQLENVAAQISDLTTSGRLETLAKRTERVYLSNIKPLEQLRADLVFKLTELELQLIPYRRRLNISLSHIHTAQFYIDNQGDVIAQKKVSAYVSRLLSHAARWRSHVLTSTGKHAARCQPLFAVYAAVRALLCTKYISSLHGWWLCGVVLGLLWCILLTPLCVNLWRTYERRMNTQDFITLSNFNTAPQGTPETEPCENGNWTTPGSIPGPPPPPRDDNW</sequence>
<dbReference type="InParanoid" id="A0A194QMJ3"/>
<keyword evidence="6" id="KW-0325">Glycoprotein</keyword>
<keyword evidence="3 8" id="KW-0812">Transmembrane</keyword>
<evidence type="ECO:0000256" key="3">
    <source>
        <dbReference type="ARBA" id="ARBA00022692"/>
    </source>
</evidence>
<comment type="subcellular location">
    <subcellularLocation>
        <location evidence="1">Membrane</location>
        <topology evidence="1">Multi-pass membrane protein</topology>
    </subcellularLocation>
</comment>
<keyword evidence="5 8" id="KW-0472">Membrane</keyword>
<keyword evidence="9" id="KW-0732">Signal</keyword>
<feature type="chain" id="PRO_5008264484" evidence="9">
    <location>
        <begin position="17"/>
        <end position="1111"/>
    </location>
</feature>
<evidence type="ECO:0000256" key="8">
    <source>
        <dbReference type="SAM" id="Phobius"/>
    </source>
</evidence>
<feature type="signal peptide" evidence="9">
    <location>
        <begin position="1"/>
        <end position="16"/>
    </location>
</feature>
<evidence type="ECO:0000256" key="7">
    <source>
        <dbReference type="SAM" id="MobiDB-lite"/>
    </source>
</evidence>
<accession>A0A194QMJ3</accession>
<evidence type="ECO:0000256" key="4">
    <source>
        <dbReference type="ARBA" id="ARBA00022989"/>
    </source>
</evidence>
<feature type="transmembrane region" description="Helical" evidence="8">
    <location>
        <begin position="355"/>
        <end position="382"/>
    </location>
</feature>
<name>A0A194QMJ3_PAPMA</name>
<protein>
    <submittedName>
        <fullName evidence="10">Prominin-1-A</fullName>
    </submittedName>
</protein>
<keyword evidence="11" id="KW-1185">Reference proteome</keyword>
<evidence type="ECO:0000256" key="1">
    <source>
        <dbReference type="ARBA" id="ARBA00004141"/>
    </source>
</evidence>
<dbReference type="Pfam" id="PF05478">
    <property type="entry name" value="Prominin"/>
    <property type="match status" value="1"/>
</dbReference>
<feature type="region of interest" description="Disordered" evidence="7">
    <location>
        <begin position="1075"/>
        <end position="1111"/>
    </location>
</feature>
<dbReference type="STRING" id="76193.A0A194QMJ3"/>
<evidence type="ECO:0000256" key="5">
    <source>
        <dbReference type="ARBA" id="ARBA00023136"/>
    </source>
</evidence>
<organism evidence="10 11">
    <name type="scientific">Papilio machaon</name>
    <name type="common">Old World swallowtail butterfly</name>
    <dbReference type="NCBI Taxonomy" id="76193"/>
    <lineage>
        <taxon>Eukaryota</taxon>
        <taxon>Metazoa</taxon>
        <taxon>Ecdysozoa</taxon>
        <taxon>Arthropoda</taxon>
        <taxon>Hexapoda</taxon>
        <taxon>Insecta</taxon>
        <taxon>Pterygota</taxon>
        <taxon>Neoptera</taxon>
        <taxon>Endopterygota</taxon>
        <taxon>Lepidoptera</taxon>
        <taxon>Glossata</taxon>
        <taxon>Ditrysia</taxon>
        <taxon>Papilionoidea</taxon>
        <taxon>Papilionidae</taxon>
        <taxon>Papilioninae</taxon>
        <taxon>Papilio</taxon>
    </lineage>
</organism>